<accession>A0A392MA92</accession>
<proteinExistence type="predicted"/>
<evidence type="ECO:0000313" key="2">
    <source>
        <dbReference type="Proteomes" id="UP000265520"/>
    </source>
</evidence>
<dbReference type="AlphaFoldDB" id="A0A392MA92"/>
<gene>
    <name evidence="1" type="ORF">A2U01_0005224</name>
</gene>
<sequence>MTVKEGKSKEEAARTLDAGRNLRKLRKLKRWKLEELEKDSKNPSFPLFIEDRQRTHLHGLKQAFPHLSRRFNPKVLIEKIQRSRSNQRANERAQGSEVVCPFRSHPSVRVNLAESKKDYLEKVAKET</sequence>
<name>A0A392MA92_9FABA</name>
<protein>
    <submittedName>
        <fullName evidence="1">Uncharacterized protein</fullName>
    </submittedName>
</protein>
<reference evidence="1 2" key="1">
    <citation type="journal article" date="2018" name="Front. Plant Sci.">
        <title>Red Clover (Trifolium pratense) and Zigzag Clover (T. medium) - A Picture of Genomic Similarities and Differences.</title>
        <authorList>
            <person name="Dluhosova J."/>
            <person name="Istvanek J."/>
            <person name="Nedelnik J."/>
            <person name="Repkova J."/>
        </authorList>
    </citation>
    <scope>NUCLEOTIDE SEQUENCE [LARGE SCALE GENOMIC DNA]</scope>
    <source>
        <strain evidence="2">cv. 10/8</strain>
        <tissue evidence="1">Leaf</tissue>
    </source>
</reference>
<comment type="caution">
    <text evidence="1">The sequence shown here is derived from an EMBL/GenBank/DDBJ whole genome shotgun (WGS) entry which is preliminary data.</text>
</comment>
<keyword evidence="2" id="KW-1185">Reference proteome</keyword>
<organism evidence="1 2">
    <name type="scientific">Trifolium medium</name>
    <dbReference type="NCBI Taxonomy" id="97028"/>
    <lineage>
        <taxon>Eukaryota</taxon>
        <taxon>Viridiplantae</taxon>
        <taxon>Streptophyta</taxon>
        <taxon>Embryophyta</taxon>
        <taxon>Tracheophyta</taxon>
        <taxon>Spermatophyta</taxon>
        <taxon>Magnoliopsida</taxon>
        <taxon>eudicotyledons</taxon>
        <taxon>Gunneridae</taxon>
        <taxon>Pentapetalae</taxon>
        <taxon>rosids</taxon>
        <taxon>fabids</taxon>
        <taxon>Fabales</taxon>
        <taxon>Fabaceae</taxon>
        <taxon>Papilionoideae</taxon>
        <taxon>50 kb inversion clade</taxon>
        <taxon>NPAAA clade</taxon>
        <taxon>Hologalegina</taxon>
        <taxon>IRL clade</taxon>
        <taxon>Trifolieae</taxon>
        <taxon>Trifolium</taxon>
    </lineage>
</organism>
<evidence type="ECO:0000313" key="1">
    <source>
        <dbReference type="EMBL" id="MCH84392.1"/>
    </source>
</evidence>
<dbReference type="Proteomes" id="UP000265520">
    <property type="component" value="Unassembled WGS sequence"/>
</dbReference>
<dbReference type="EMBL" id="LXQA010006746">
    <property type="protein sequence ID" value="MCH84392.1"/>
    <property type="molecule type" value="Genomic_DNA"/>
</dbReference>